<reference evidence="2 3" key="1">
    <citation type="submission" date="2020-03" db="EMBL/GenBank/DDBJ databases">
        <title>Whole genome shotgun sequence of Phytohabitans suffuscus NBRC 105367.</title>
        <authorList>
            <person name="Komaki H."/>
            <person name="Tamura T."/>
        </authorList>
    </citation>
    <scope>NUCLEOTIDE SEQUENCE [LARGE SCALE GENOMIC DNA]</scope>
    <source>
        <strain evidence="2 3">NBRC 105367</strain>
    </source>
</reference>
<dbReference type="Gene3D" id="3.10.129.10">
    <property type="entry name" value="Hotdog Thioesterase"/>
    <property type="match status" value="2"/>
</dbReference>
<sequence>MSAESIASTGQNEAFEAATDLDIDDVDIEKDRRAAGAVAAVRQQAYLGTATPEAVRNFAHSYGDDNPLWTDPDYGTGTRWGGQIAPQIIAAILNTPLRGDPLPRELRGGSYRGIHAFVSGGTWQWYRPVHAGDRLYSFKGLESVEVKKSEFAGRSVIRVNREVKFNQRGEVVGVYRTLIILTARRKAREAGKYKQVPAPSYTSEDIAALDAVYAAETVQGAAPRWFEDVSVGEQLGTMAKGPLTTTDMIVFHAGGYGFVPYGLMTSRLNWRNRQRIPAFYIPNEYGVPDVAQRVHWDSAWAQAVGTPRAYDYGVLRECWLHHRLTDWMGDDGFVVRQHDEIRKFNYHGDIQYISGSVTGKRQEDDMNLVDIALTAVNQRDEQTVIGEATVALRSREHGRSLLPQPPADLQQMVWNIMERDAELRAQQEPTRRQ</sequence>
<dbReference type="Pfam" id="PF13452">
    <property type="entry name" value="FAS1_DH_region"/>
    <property type="match status" value="1"/>
</dbReference>
<dbReference type="InterPro" id="IPR029069">
    <property type="entry name" value="HotDog_dom_sf"/>
</dbReference>
<accession>A0A6F8YCT6</accession>
<reference evidence="2 3" key="2">
    <citation type="submission" date="2020-03" db="EMBL/GenBank/DDBJ databases">
        <authorList>
            <person name="Ichikawa N."/>
            <person name="Kimura A."/>
            <person name="Kitahashi Y."/>
            <person name="Uohara A."/>
        </authorList>
    </citation>
    <scope>NUCLEOTIDE SEQUENCE [LARGE SCALE GENOMIC DNA]</scope>
    <source>
        <strain evidence="2 3">NBRC 105367</strain>
    </source>
</reference>
<evidence type="ECO:0000313" key="2">
    <source>
        <dbReference type="EMBL" id="BCB83771.1"/>
    </source>
</evidence>
<protein>
    <submittedName>
        <fullName evidence="2">Acyl dehydratase</fullName>
    </submittedName>
</protein>
<proteinExistence type="predicted"/>
<dbReference type="KEGG" id="psuu:Psuf_010840"/>
<dbReference type="Proteomes" id="UP000503011">
    <property type="component" value="Chromosome"/>
</dbReference>
<dbReference type="AlphaFoldDB" id="A0A6F8YCT6"/>
<dbReference type="SUPFAM" id="SSF54637">
    <property type="entry name" value="Thioesterase/thiol ester dehydrase-isomerase"/>
    <property type="match status" value="2"/>
</dbReference>
<gene>
    <name evidence="2" type="ORF">Psuf_010840</name>
</gene>
<evidence type="ECO:0000313" key="3">
    <source>
        <dbReference type="Proteomes" id="UP000503011"/>
    </source>
</evidence>
<dbReference type="CDD" id="cd03441">
    <property type="entry name" value="R_hydratase_like"/>
    <property type="match status" value="1"/>
</dbReference>
<keyword evidence="3" id="KW-1185">Reference proteome</keyword>
<organism evidence="2 3">
    <name type="scientific">Phytohabitans suffuscus</name>
    <dbReference type="NCBI Taxonomy" id="624315"/>
    <lineage>
        <taxon>Bacteria</taxon>
        <taxon>Bacillati</taxon>
        <taxon>Actinomycetota</taxon>
        <taxon>Actinomycetes</taxon>
        <taxon>Micromonosporales</taxon>
        <taxon>Micromonosporaceae</taxon>
    </lineage>
</organism>
<name>A0A6F8YCT6_9ACTN</name>
<dbReference type="InterPro" id="IPR039569">
    <property type="entry name" value="FAS1-like_DH_region"/>
</dbReference>
<dbReference type="EMBL" id="AP022871">
    <property type="protein sequence ID" value="BCB83771.1"/>
    <property type="molecule type" value="Genomic_DNA"/>
</dbReference>
<evidence type="ECO:0000259" key="1">
    <source>
        <dbReference type="Pfam" id="PF13452"/>
    </source>
</evidence>
<feature type="domain" description="FAS1-like dehydratase" evidence="1">
    <location>
        <begin position="52"/>
        <end position="172"/>
    </location>
</feature>